<dbReference type="EMBL" id="BKCJ011770914">
    <property type="protein sequence ID" value="GFD51484.1"/>
    <property type="molecule type" value="Genomic_DNA"/>
</dbReference>
<proteinExistence type="predicted"/>
<gene>
    <name evidence="1" type="ORF">Tci_923453</name>
</gene>
<name>A0A699X4A5_TANCI</name>
<feature type="non-terminal residue" evidence="1">
    <location>
        <position position="109"/>
    </location>
</feature>
<evidence type="ECO:0000313" key="1">
    <source>
        <dbReference type="EMBL" id="GFD51484.1"/>
    </source>
</evidence>
<comment type="caution">
    <text evidence="1">The sequence shown here is derived from an EMBL/GenBank/DDBJ whole genome shotgun (WGS) entry which is preliminary data.</text>
</comment>
<reference evidence="1" key="1">
    <citation type="journal article" date="2019" name="Sci. Rep.">
        <title>Draft genome of Tanacetum cinerariifolium, the natural source of mosquito coil.</title>
        <authorList>
            <person name="Yamashiro T."/>
            <person name="Shiraishi A."/>
            <person name="Satake H."/>
            <person name="Nakayama K."/>
        </authorList>
    </citation>
    <scope>NUCLEOTIDE SEQUENCE</scope>
</reference>
<accession>A0A699X4A5</accession>
<protein>
    <submittedName>
        <fullName evidence="1">Ribonuclease H-like domain-containing protein</fullName>
    </submittedName>
</protein>
<organism evidence="1">
    <name type="scientific">Tanacetum cinerariifolium</name>
    <name type="common">Dalmatian daisy</name>
    <name type="synonym">Chrysanthemum cinerariifolium</name>
    <dbReference type="NCBI Taxonomy" id="118510"/>
    <lineage>
        <taxon>Eukaryota</taxon>
        <taxon>Viridiplantae</taxon>
        <taxon>Streptophyta</taxon>
        <taxon>Embryophyta</taxon>
        <taxon>Tracheophyta</taxon>
        <taxon>Spermatophyta</taxon>
        <taxon>Magnoliopsida</taxon>
        <taxon>eudicotyledons</taxon>
        <taxon>Gunneridae</taxon>
        <taxon>Pentapetalae</taxon>
        <taxon>asterids</taxon>
        <taxon>campanulids</taxon>
        <taxon>Asterales</taxon>
        <taxon>Asteraceae</taxon>
        <taxon>Asteroideae</taxon>
        <taxon>Anthemideae</taxon>
        <taxon>Anthemidinae</taxon>
        <taxon>Tanacetum</taxon>
    </lineage>
</organism>
<dbReference type="AlphaFoldDB" id="A0A699X4A5"/>
<sequence length="109" mass="12873">MFSFFANQSSTPQLDKEDLEKIDQDDLEEIDLKWQVVMLSMRVKIFYKKTRRKLEFNGIEAVGFDKNKVECFNCHRRANFSRDCRLARNSRNRSRDAGNAGYRGRDNGK</sequence>